<dbReference type="GO" id="GO:0047804">
    <property type="term" value="F:cysteine-S-conjugate beta-lyase activity"/>
    <property type="evidence" value="ECO:0007669"/>
    <property type="project" value="UniProtKB-EC"/>
</dbReference>
<protein>
    <recommendedName>
        <fullName evidence="3">cysteine-S-conjugate beta-lyase</fullName>
        <ecNumber evidence="3">4.4.1.13</ecNumber>
    </recommendedName>
    <alternativeName>
        <fullName evidence="8">Cysteine-S-conjugate beta-lyase</fullName>
    </alternativeName>
</protein>
<dbReference type="Gene3D" id="3.40.640.10">
    <property type="entry name" value="Type I PLP-dependent aspartate aminotransferase-like (Major domain)"/>
    <property type="match status" value="1"/>
</dbReference>
<gene>
    <name evidence="11" type="ORF">PECAL_2P20750</name>
</gene>
<dbReference type="InterPro" id="IPR015421">
    <property type="entry name" value="PyrdxlP-dep_Trfase_major"/>
</dbReference>
<dbReference type="PANTHER" id="PTHR11808">
    <property type="entry name" value="TRANS-SULFURATION ENZYME FAMILY MEMBER"/>
    <property type="match status" value="1"/>
</dbReference>
<dbReference type="AlphaFoldDB" id="A0A8J2SFH7"/>
<dbReference type="Gene3D" id="3.90.1150.10">
    <property type="entry name" value="Aspartate Aminotransferase, domain 1"/>
    <property type="match status" value="1"/>
</dbReference>
<comment type="caution">
    <text evidence="11">The sequence shown here is derived from an EMBL/GenBank/DDBJ whole genome shotgun (WGS) entry which is preliminary data.</text>
</comment>
<comment type="cofactor">
    <cofactor evidence="1 10">
        <name>pyridoxal 5'-phosphate</name>
        <dbReference type="ChEBI" id="CHEBI:597326"/>
    </cofactor>
</comment>
<evidence type="ECO:0000256" key="5">
    <source>
        <dbReference type="ARBA" id="ARBA00022898"/>
    </source>
</evidence>
<dbReference type="SUPFAM" id="SSF53383">
    <property type="entry name" value="PLP-dependent transferases"/>
    <property type="match status" value="1"/>
</dbReference>
<dbReference type="InterPro" id="IPR054542">
    <property type="entry name" value="Cys_met_metab_PP"/>
</dbReference>
<sequence>MAGMQEVVDYLRAKGHVQAAKDVVKAFSQPPKKWASAPSTKTLGVETRLVQGHAPQPDPYGAANMPVYVTATFQQASATEFGDFDYTRSGNPTRTALQSAVADAEGCNHCLAFSTGMAALAAVVRLCSSGDEVLLSDDSYGGTYRLLAKGAKEAGVTVKYVAMDGPDGPARLERAFTDRVKLVMVESPTNPMQRVCDLRGLSAVCKKHNALLEVDNTLMSPLLQKPLALGADIVVHSATKFICGHSDTMAGVCCVDDEALFKRLYFVQNAEGTGLAPFDCFLALRGLKTMALRVDRAQQNAIAIASYLRQHKLVTKVYYATSDDHPDRELHLSQATGGGCVVCFTTGDVELSKHVVSATKLFSITVSFGSVHSLISCPCDMSHASIPAEVRASRDFPEDIVRVCVGVEDPRDLVADFEQAFASYRSFSLGGMTITSPI</sequence>
<dbReference type="GO" id="GO:0019346">
    <property type="term" value="P:transsulfuration"/>
    <property type="evidence" value="ECO:0007669"/>
    <property type="project" value="InterPro"/>
</dbReference>
<comment type="similarity">
    <text evidence="2 10">Belongs to the trans-sulfuration enzymes family.</text>
</comment>
<evidence type="ECO:0000256" key="3">
    <source>
        <dbReference type="ARBA" id="ARBA00012224"/>
    </source>
</evidence>
<evidence type="ECO:0000256" key="2">
    <source>
        <dbReference type="ARBA" id="ARBA00009077"/>
    </source>
</evidence>
<keyword evidence="7" id="KW-0456">Lyase</keyword>
<dbReference type="InterPro" id="IPR015424">
    <property type="entry name" value="PyrdxlP-dep_Trfase"/>
</dbReference>
<reference evidence="11" key="1">
    <citation type="submission" date="2021-11" db="EMBL/GenBank/DDBJ databases">
        <authorList>
            <consortium name="Genoscope - CEA"/>
            <person name="William W."/>
        </authorList>
    </citation>
    <scope>NUCLEOTIDE SEQUENCE</scope>
</reference>
<evidence type="ECO:0000256" key="8">
    <source>
        <dbReference type="ARBA" id="ARBA00047213"/>
    </source>
</evidence>
<evidence type="ECO:0000256" key="9">
    <source>
        <dbReference type="PIRSR" id="PIRSR001434-2"/>
    </source>
</evidence>
<dbReference type="PIRSF" id="PIRSF001434">
    <property type="entry name" value="CGS"/>
    <property type="match status" value="1"/>
</dbReference>
<evidence type="ECO:0000256" key="1">
    <source>
        <dbReference type="ARBA" id="ARBA00001933"/>
    </source>
</evidence>
<dbReference type="Pfam" id="PF01053">
    <property type="entry name" value="Cys_Met_Meta_PP"/>
    <property type="match status" value="1"/>
</dbReference>
<dbReference type="GO" id="GO:0005737">
    <property type="term" value="C:cytoplasm"/>
    <property type="evidence" value="ECO:0007669"/>
    <property type="project" value="TreeGrafter"/>
</dbReference>
<keyword evidence="6" id="KW-0486">Methionine biosynthesis</keyword>
<dbReference type="OrthoDB" id="3512640at2759"/>
<evidence type="ECO:0000256" key="10">
    <source>
        <dbReference type="RuleBase" id="RU362118"/>
    </source>
</evidence>
<dbReference type="GO" id="GO:0071266">
    <property type="term" value="P:'de novo' L-methionine biosynthetic process"/>
    <property type="evidence" value="ECO:0007669"/>
    <property type="project" value="InterPro"/>
</dbReference>
<dbReference type="FunFam" id="3.40.640.10:FF:000009">
    <property type="entry name" value="Cystathionine gamma-synthase homolog"/>
    <property type="match status" value="1"/>
</dbReference>
<evidence type="ECO:0000313" key="11">
    <source>
        <dbReference type="EMBL" id="CAH0368973.1"/>
    </source>
</evidence>
<dbReference type="GO" id="GO:0030170">
    <property type="term" value="F:pyridoxal phosphate binding"/>
    <property type="evidence" value="ECO:0007669"/>
    <property type="project" value="InterPro"/>
</dbReference>
<dbReference type="InterPro" id="IPR015422">
    <property type="entry name" value="PyrdxlP-dep_Trfase_small"/>
</dbReference>
<evidence type="ECO:0000256" key="4">
    <source>
        <dbReference type="ARBA" id="ARBA00022605"/>
    </source>
</evidence>
<feature type="modified residue" description="N6-(pyridoxal phosphate)lysine" evidence="9">
    <location>
        <position position="240"/>
    </location>
</feature>
<dbReference type="PANTHER" id="PTHR11808:SF50">
    <property type="entry name" value="CYSTATHIONINE BETA-LYASE"/>
    <property type="match status" value="1"/>
</dbReference>
<dbReference type="InterPro" id="IPR006238">
    <property type="entry name" value="Cys_b_lyase_euk"/>
</dbReference>
<name>A0A8J2SFH7_9STRA</name>
<dbReference type="InterPro" id="IPR000277">
    <property type="entry name" value="Cys/Met-Metab_PyrdxlP-dep_enz"/>
</dbReference>
<dbReference type="EMBL" id="CAKKNE010000002">
    <property type="protein sequence ID" value="CAH0368973.1"/>
    <property type="molecule type" value="Genomic_DNA"/>
</dbReference>
<evidence type="ECO:0000256" key="6">
    <source>
        <dbReference type="ARBA" id="ARBA00023167"/>
    </source>
</evidence>
<evidence type="ECO:0000313" key="12">
    <source>
        <dbReference type="Proteomes" id="UP000789595"/>
    </source>
</evidence>
<keyword evidence="5 9" id="KW-0663">Pyridoxal phosphate</keyword>
<keyword evidence="4" id="KW-0028">Amino-acid biosynthesis</keyword>
<organism evidence="11 12">
    <name type="scientific">Pelagomonas calceolata</name>
    <dbReference type="NCBI Taxonomy" id="35677"/>
    <lineage>
        <taxon>Eukaryota</taxon>
        <taxon>Sar</taxon>
        <taxon>Stramenopiles</taxon>
        <taxon>Ochrophyta</taxon>
        <taxon>Pelagophyceae</taxon>
        <taxon>Pelagomonadales</taxon>
        <taxon>Pelagomonadaceae</taxon>
        <taxon>Pelagomonas</taxon>
    </lineage>
</organism>
<dbReference type="EC" id="4.4.1.13" evidence="3"/>
<dbReference type="CDD" id="cd00614">
    <property type="entry name" value="CGS_like"/>
    <property type="match status" value="1"/>
</dbReference>
<dbReference type="Proteomes" id="UP000789595">
    <property type="component" value="Unassembled WGS sequence"/>
</dbReference>
<evidence type="ECO:0000256" key="7">
    <source>
        <dbReference type="ARBA" id="ARBA00023239"/>
    </source>
</evidence>
<dbReference type="PROSITE" id="PS00868">
    <property type="entry name" value="CYS_MET_METAB_PP"/>
    <property type="match status" value="1"/>
</dbReference>
<keyword evidence="12" id="KW-1185">Reference proteome</keyword>
<proteinExistence type="inferred from homology"/>
<dbReference type="NCBIfam" id="TIGR01329">
    <property type="entry name" value="cysta_beta_ly_E"/>
    <property type="match status" value="1"/>
</dbReference>
<accession>A0A8J2SFH7</accession>